<gene>
    <name evidence="3" type="ORF">PTTT1_LOCUS52711</name>
</gene>
<dbReference type="AlphaFoldDB" id="A0A8J9TG43"/>
<protein>
    <recommendedName>
        <fullName evidence="2">SAP domain-containing protein</fullName>
    </recommendedName>
</protein>
<feature type="compositionally biased region" description="Basic and acidic residues" evidence="1">
    <location>
        <begin position="96"/>
        <end position="107"/>
    </location>
</feature>
<dbReference type="EMBL" id="OU594949">
    <property type="protein sequence ID" value="CAG9293821.1"/>
    <property type="molecule type" value="Genomic_DNA"/>
</dbReference>
<dbReference type="PROSITE" id="PS50800">
    <property type="entry name" value="SAP"/>
    <property type="match status" value="1"/>
</dbReference>
<reference evidence="3" key="1">
    <citation type="submission" date="2022-02" db="EMBL/GenBank/DDBJ databases">
        <authorList>
            <person name="Giguere J D."/>
        </authorList>
    </citation>
    <scope>NUCLEOTIDE SEQUENCE</scope>
    <source>
        <strain evidence="3">CCAP 1055/1</strain>
    </source>
</reference>
<evidence type="ECO:0000313" key="3">
    <source>
        <dbReference type="EMBL" id="CAG9293821.1"/>
    </source>
</evidence>
<dbReference type="InterPro" id="IPR036361">
    <property type="entry name" value="SAP_dom_sf"/>
</dbReference>
<dbReference type="InterPro" id="IPR003034">
    <property type="entry name" value="SAP_dom"/>
</dbReference>
<dbReference type="Gene3D" id="1.10.720.30">
    <property type="entry name" value="SAP domain"/>
    <property type="match status" value="1"/>
</dbReference>
<dbReference type="Proteomes" id="UP000836788">
    <property type="component" value="Chromosome 8"/>
</dbReference>
<name>A0A8J9TG43_PHATR</name>
<feature type="region of interest" description="Disordered" evidence="1">
    <location>
        <begin position="38"/>
        <end position="159"/>
    </location>
</feature>
<feature type="compositionally biased region" description="Acidic residues" evidence="1">
    <location>
        <begin position="44"/>
        <end position="57"/>
    </location>
</feature>
<evidence type="ECO:0000259" key="2">
    <source>
        <dbReference type="PROSITE" id="PS50800"/>
    </source>
</evidence>
<organism evidence="3">
    <name type="scientific">Phaeodactylum tricornutum</name>
    <name type="common">Diatom</name>
    <dbReference type="NCBI Taxonomy" id="2850"/>
    <lineage>
        <taxon>Eukaryota</taxon>
        <taxon>Sar</taxon>
        <taxon>Stramenopiles</taxon>
        <taxon>Ochrophyta</taxon>
        <taxon>Bacillariophyta</taxon>
        <taxon>Bacillariophyceae</taxon>
        <taxon>Bacillariophycidae</taxon>
        <taxon>Naviculales</taxon>
        <taxon>Phaeodactylaceae</taxon>
        <taxon>Phaeodactylum</taxon>
    </lineage>
</organism>
<sequence length="194" mass="21969">MARGKFNKRGGGPRLDAVNAQEIALRDARLADLEDARAARRLAEEEEADGDEKDDTEPAGAKTPTPVVDNGPKGPPVTTEYDHRRNMAKLAMVRKRREEAEARRQAEEDIEQQQEDERKKMAAMIIADQDDDDEDDNGKKKKKNKDAEIPKLDKVTIKRMKPAQMKEALKIRGLDIQGNAKILLERLLKFEEAR</sequence>
<feature type="domain" description="SAP" evidence="2">
    <location>
        <begin position="157"/>
        <end position="191"/>
    </location>
</feature>
<feature type="compositionally biased region" description="Basic and acidic residues" evidence="1">
    <location>
        <begin position="145"/>
        <end position="156"/>
    </location>
</feature>
<accession>A0A8J9TG43</accession>
<evidence type="ECO:0000256" key="1">
    <source>
        <dbReference type="SAM" id="MobiDB-lite"/>
    </source>
</evidence>
<proteinExistence type="predicted"/>
<dbReference type="SUPFAM" id="SSF68906">
    <property type="entry name" value="SAP domain"/>
    <property type="match status" value="1"/>
</dbReference>